<dbReference type="RefSeq" id="WP_265163203.1">
    <property type="nucleotide sequence ID" value="NZ_CP069620.1"/>
</dbReference>
<proteinExistence type="predicted"/>
<dbReference type="InterPro" id="IPR043733">
    <property type="entry name" value="DUF5677"/>
</dbReference>
<keyword evidence="2" id="KW-1185">Reference proteome</keyword>
<sequence>MKEKEIHIGECLTTYTKNVDNELRDRWNSWKKDLVENHIYEVIGGILARQCSLAKSFALNLGNWNGEIGPILLRTMADNHINLEWILVNPNENSQKFIIHGLGQLKLELEHRKNNLPDDNKEIKEHLNHEEQFINSQQYTFLTEVNLGSWSGLSTRKMAEEAGILDFYNYVYQPFSNCSHSTWAHIVKYNTTSSPNPLHRFFRHPVIHDNIEPDITFLNLSAKYLEKSFTAFDKKYDLNLSIESSYEKLLKDLDDLMESSSNN</sequence>
<protein>
    <recommendedName>
        <fullName evidence="3">Abortive infection protein, AbiV family</fullName>
    </recommendedName>
</protein>
<dbReference type="Proteomes" id="UP001163981">
    <property type="component" value="Chromosome"/>
</dbReference>
<evidence type="ECO:0008006" key="3">
    <source>
        <dbReference type="Google" id="ProtNLM"/>
    </source>
</evidence>
<evidence type="ECO:0000313" key="2">
    <source>
        <dbReference type="Proteomes" id="UP001163981"/>
    </source>
</evidence>
<evidence type="ECO:0000313" key="1">
    <source>
        <dbReference type="EMBL" id="UZH54865.1"/>
    </source>
</evidence>
<organism evidence="1 2">
    <name type="scientific">Salinimicrobium tongyeongense</name>
    <dbReference type="NCBI Taxonomy" id="2809707"/>
    <lineage>
        <taxon>Bacteria</taxon>
        <taxon>Pseudomonadati</taxon>
        <taxon>Bacteroidota</taxon>
        <taxon>Flavobacteriia</taxon>
        <taxon>Flavobacteriales</taxon>
        <taxon>Flavobacteriaceae</taxon>
        <taxon>Salinimicrobium</taxon>
    </lineage>
</organism>
<gene>
    <name evidence="1" type="ORF">JRG66_12955</name>
</gene>
<reference evidence="1" key="1">
    <citation type="submission" date="2021-02" db="EMBL/GenBank/DDBJ databases">
        <title>Salinimicrobium sp. nov. isolated from seawater in Tongyeong, Republic of Korea.</title>
        <authorList>
            <person name="Lee S.-J."/>
        </authorList>
    </citation>
    <scope>NUCLEOTIDE SEQUENCE</scope>
    <source>
        <strain evidence="1">HN-2-9-2</strain>
    </source>
</reference>
<dbReference type="EMBL" id="CP069620">
    <property type="protein sequence ID" value="UZH54865.1"/>
    <property type="molecule type" value="Genomic_DNA"/>
</dbReference>
<name>A0ABY6NPP1_9FLAO</name>
<dbReference type="Pfam" id="PF18928">
    <property type="entry name" value="DUF5677"/>
    <property type="match status" value="1"/>
</dbReference>
<accession>A0ABY6NPP1</accession>